<organism evidence="1 2">
    <name type="scientific">Agrobacterium tomkonis CFBP 6623</name>
    <dbReference type="NCBI Taxonomy" id="1183432"/>
    <lineage>
        <taxon>Bacteria</taxon>
        <taxon>Pseudomonadati</taxon>
        <taxon>Pseudomonadota</taxon>
        <taxon>Alphaproteobacteria</taxon>
        <taxon>Hyphomicrobiales</taxon>
        <taxon>Rhizobiaceae</taxon>
        <taxon>Rhizobium/Agrobacterium group</taxon>
        <taxon>Agrobacterium</taxon>
        <taxon>Agrobacterium tumefaciens complex</taxon>
    </lineage>
</organism>
<keyword evidence="2" id="KW-1185">Reference proteome</keyword>
<evidence type="ECO:0000313" key="2">
    <source>
        <dbReference type="Proteomes" id="UP000191988"/>
    </source>
</evidence>
<sequence length="69" mass="7383">MPLLAVSIDFPIVAVAPVSDHRNSRETGLFPVAVGLRWRHHAASLSAVAAASCGWKSFQSTRRTTVALP</sequence>
<name>A0A1S7NMR9_9HYPH</name>
<gene>
    <name evidence="1" type="ORF">AGR3A_Cc120053</name>
</gene>
<dbReference type="AlphaFoldDB" id="A0A1S7NMR9"/>
<dbReference type="Proteomes" id="UP000191988">
    <property type="component" value="Unassembled WGS sequence"/>
</dbReference>
<reference evidence="2" key="1">
    <citation type="submission" date="2016-01" db="EMBL/GenBank/DDBJ databases">
        <authorList>
            <person name="Regsiter A."/>
            <person name="william w."/>
        </authorList>
    </citation>
    <scope>NUCLEOTIDE SEQUENCE [LARGE SCALE GENOMIC DNA]</scope>
    <source>
        <strain evidence="2">CFBP 6623</strain>
    </source>
</reference>
<protein>
    <submittedName>
        <fullName evidence="1">Uncharacterized protein</fullName>
    </submittedName>
</protein>
<evidence type="ECO:0000313" key="1">
    <source>
        <dbReference type="EMBL" id="CUX09272.1"/>
    </source>
</evidence>
<accession>A0A1S7NMR9</accession>
<dbReference type="EMBL" id="FBWK01000004">
    <property type="protein sequence ID" value="CUX09272.1"/>
    <property type="molecule type" value="Genomic_DNA"/>
</dbReference>
<proteinExistence type="predicted"/>